<organism evidence="2">
    <name type="scientific">Nesodiprion zhejiangensis nucleopolyhedrovirus</name>
    <dbReference type="NCBI Taxonomy" id="3135970"/>
    <lineage>
        <taxon>Viruses</taxon>
        <taxon>Viruses incertae sedis</taxon>
        <taxon>Naldaviricetes</taxon>
        <taxon>Lefavirales</taxon>
        <taxon>Baculoviridae</taxon>
    </lineage>
</organism>
<accession>A0AAN0LW58</accession>
<dbReference type="EMBL" id="OR723730">
    <property type="protein sequence ID" value="WYD57056.1"/>
    <property type="molecule type" value="Genomic_DNA"/>
</dbReference>
<protein>
    <submittedName>
        <fullName evidence="2">Uncharacterized protein</fullName>
    </submittedName>
</protein>
<feature type="transmembrane region" description="Helical" evidence="1">
    <location>
        <begin position="30"/>
        <end position="48"/>
    </location>
</feature>
<keyword evidence="1" id="KW-0472">Membrane</keyword>
<evidence type="ECO:0000313" key="2">
    <source>
        <dbReference type="EMBL" id="WYD57056.1"/>
    </source>
</evidence>
<gene>
    <name evidence="2" type="ORF">NezhNPV_ORF11</name>
</gene>
<keyword evidence="1" id="KW-1133">Transmembrane helix</keyword>
<reference evidence="2" key="1">
    <citation type="submission" date="2023-10" db="EMBL/GenBank/DDBJ databases">
        <authorList>
            <person name="Wang Q."/>
        </authorList>
    </citation>
    <scope>NUCLEOTIDE SEQUENCE</scope>
    <source>
        <strain evidence="2">BJZYA2014</strain>
    </source>
</reference>
<sequence>MYWPAHLIPRHIETEIRIQYTDEDVFIDNVVDMIILLQLTIFLLVYIINDYTNTHIYCYKSFIDHI</sequence>
<evidence type="ECO:0000256" key="1">
    <source>
        <dbReference type="SAM" id="Phobius"/>
    </source>
</evidence>
<keyword evidence="1" id="KW-0812">Transmembrane</keyword>
<name>A0AAN0LW58_9BACU</name>
<proteinExistence type="predicted"/>